<reference evidence="1 2" key="1">
    <citation type="journal article" date="2016" name="Nat. Commun.">
        <title>Ectomycorrhizal ecology is imprinted in the genome of the dominant symbiotic fungus Cenococcum geophilum.</title>
        <authorList>
            <consortium name="DOE Joint Genome Institute"/>
            <person name="Peter M."/>
            <person name="Kohler A."/>
            <person name="Ohm R.A."/>
            <person name="Kuo A."/>
            <person name="Krutzmann J."/>
            <person name="Morin E."/>
            <person name="Arend M."/>
            <person name="Barry K.W."/>
            <person name="Binder M."/>
            <person name="Choi C."/>
            <person name="Clum A."/>
            <person name="Copeland A."/>
            <person name="Grisel N."/>
            <person name="Haridas S."/>
            <person name="Kipfer T."/>
            <person name="LaButti K."/>
            <person name="Lindquist E."/>
            <person name="Lipzen A."/>
            <person name="Maire R."/>
            <person name="Meier B."/>
            <person name="Mihaltcheva S."/>
            <person name="Molinier V."/>
            <person name="Murat C."/>
            <person name="Poggeler S."/>
            <person name="Quandt C.A."/>
            <person name="Sperisen C."/>
            <person name="Tritt A."/>
            <person name="Tisserant E."/>
            <person name="Crous P.W."/>
            <person name="Henrissat B."/>
            <person name="Nehls U."/>
            <person name="Egli S."/>
            <person name="Spatafora J.W."/>
            <person name="Grigoriev I.V."/>
            <person name="Martin F.M."/>
        </authorList>
    </citation>
    <scope>NUCLEOTIDE SEQUENCE [LARGE SCALE GENOMIC DNA]</scope>
    <source>
        <strain evidence="1 2">CBS 459.81</strain>
    </source>
</reference>
<name>A0A8E2EG31_9PEZI</name>
<protein>
    <submittedName>
        <fullName evidence="1">Uncharacterized protein</fullName>
    </submittedName>
</protein>
<dbReference type="AlphaFoldDB" id="A0A8E2EG31"/>
<dbReference type="EMBL" id="KV744863">
    <property type="protein sequence ID" value="OCK83365.1"/>
    <property type="molecule type" value="Genomic_DNA"/>
</dbReference>
<sequence length="172" mass="19083">MGVGGACPYGQLLLKHRTILTSFNSFQLQLFPIATLPSFHFSKLQYQNSSHSLPLPPHILPGSHHVSIPTTRLNISKSPKNCTTPLPATSLSVLRPAFLALSSKYLLDRMHIVDVSKCSYTTETEDLRPAGGVATLLYNYRPEALAAFLNPAIEIFHISTLVRRWLWVVMAS</sequence>
<dbReference type="Proteomes" id="UP000250266">
    <property type="component" value="Unassembled WGS sequence"/>
</dbReference>
<evidence type="ECO:0000313" key="1">
    <source>
        <dbReference type="EMBL" id="OCK83365.1"/>
    </source>
</evidence>
<organism evidence="1 2">
    <name type="scientific">Lepidopterella palustris CBS 459.81</name>
    <dbReference type="NCBI Taxonomy" id="1314670"/>
    <lineage>
        <taxon>Eukaryota</taxon>
        <taxon>Fungi</taxon>
        <taxon>Dikarya</taxon>
        <taxon>Ascomycota</taxon>
        <taxon>Pezizomycotina</taxon>
        <taxon>Dothideomycetes</taxon>
        <taxon>Pleosporomycetidae</taxon>
        <taxon>Mytilinidiales</taxon>
        <taxon>Argynnaceae</taxon>
        <taxon>Lepidopterella</taxon>
    </lineage>
</organism>
<keyword evidence="2" id="KW-1185">Reference proteome</keyword>
<gene>
    <name evidence="1" type="ORF">K432DRAFT_379602</name>
</gene>
<evidence type="ECO:0000313" key="2">
    <source>
        <dbReference type="Proteomes" id="UP000250266"/>
    </source>
</evidence>
<accession>A0A8E2EG31</accession>
<proteinExistence type="predicted"/>
<dbReference type="OrthoDB" id="432970at2759"/>